<dbReference type="NCBIfam" id="TIGR02464">
    <property type="entry name" value="ribofla_fusion"/>
    <property type="match status" value="1"/>
</dbReference>
<evidence type="ECO:0000259" key="3">
    <source>
        <dbReference type="Pfam" id="PF08719"/>
    </source>
</evidence>
<proteinExistence type="predicted"/>
<gene>
    <name evidence="4" type="primary">ybiA_1</name>
    <name evidence="4" type="ORF">PsAD2_01071</name>
</gene>
<dbReference type="Proteomes" id="UP000076577">
    <property type="component" value="Unassembled WGS sequence"/>
</dbReference>
<reference evidence="4 5" key="1">
    <citation type="journal article" date="2016" name="Front. Microbiol.">
        <title>Comparative Genomic Analysis Reveals a Diverse Repertoire of Genes Involved in Prokaryote-Eukaryote Interactions within the Pseudovibrio Genus.</title>
        <authorList>
            <person name="Romano S."/>
            <person name="Fernandez-Guerra A."/>
            <person name="Reen F.J."/>
            <person name="Glockner F.O."/>
            <person name="Crowley S.P."/>
            <person name="O'Sullivan O."/>
            <person name="Cotter P.D."/>
            <person name="Adams C."/>
            <person name="Dobson A.D."/>
            <person name="O'Gara F."/>
        </authorList>
    </citation>
    <scope>NUCLEOTIDE SEQUENCE [LARGE SCALE GENOMIC DNA]</scope>
    <source>
        <strain evidence="4 5">Ad2</strain>
    </source>
</reference>
<name>A0A166A3D2_9HYPH</name>
<sequence length="151" mass="17898">MTNPSENTIYFYSMTDEYPEFSNFAPYGVEFDDRWWPTVEHYYQAMKFHEDDYRERIRNCGKPEDAKAYGNTRQIPMRSDWEKIKYQTMLDAVRYKFKTHEHPRNILLSTGQAHLAENSPVDGYWGVGPDGNGLNRLGQILMKIREELQDS</sequence>
<dbReference type="PATRIC" id="fig|989403.3.peg.1154"/>
<comment type="catalytic activity">
    <reaction evidence="1">
        <text>5-amino-6-(5-phospho-D-ribosylamino)uracil + H2O = 5,6-diaminouracil + D-ribose 5-phosphate</text>
        <dbReference type="Rhea" id="RHEA:55020"/>
        <dbReference type="ChEBI" id="CHEBI:15377"/>
        <dbReference type="ChEBI" id="CHEBI:46252"/>
        <dbReference type="ChEBI" id="CHEBI:58453"/>
        <dbReference type="ChEBI" id="CHEBI:78346"/>
    </reaction>
</comment>
<dbReference type="Gene3D" id="1.10.357.40">
    <property type="entry name" value="YbiA-like"/>
    <property type="match status" value="1"/>
</dbReference>
<evidence type="ECO:0000256" key="1">
    <source>
        <dbReference type="ARBA" id="ARBA00000022"/>
    </source>
</evidence>
<evidence type="ECO:0000313" key="4">
    <source>
        <dbReference type="EMBL" id="KZL20585.1"/>
    </source>
</evidence>
<dbReference type="STRING" id="989403.SAMN05421798_107306"/>
<comment type="catalytic activity">
    <reaction evidence="2">
        <text>2,5-diamino-6-hydroxy-4-(5-phosphoribosylamino)-pyrimidine + H2O = 2,5,6-triamino-4-hydroxypyrimidine + D-ribose 5-phosphate</text>
        <dbReference type="Rhea" id="RHEA:23436"/>
        <dbReference type="ChEBI" id="CHEBI:15377"/>
        <dbReference type="ChEBI" id="CHEBI:58614"/>
        <dbReference type="ChEBI" id="CHEBI:78346"/>
        <dbReference type="ChEBI" id="CHEBI:137796"/>
    </reaction>
</comment>
<dbReference type="AlphaFoldDB" id="A0A166A3D2"/>
<evidence type="ECO:0000313" key="5">
    <source>
        <dbReference type="Proteomes" id="UP000076577"/>
    </source>
</evidence>
<dbReference type="InterPro" id="IPR037238">
    <property type="entry name" value="YbiA-like_sf"/>
</dbReference>
<dbReference type="EMBL" id="LMCB01000006">
    <property type="protein sequence ID" value="KZL20585.1"/>
    <property type="molecule type" value="Genomic_DNA"/>
</dbReference>
<comment type="caution">
    <text evidence="4">The sequence shown here is derived from an EMBL/GenBank/DDBJ whole genome shotgun (WGS) entry which is preliminary data.</text>
</comment>
<evidence type="ECO:0000256" key="2">
    <source>
        <dbReference type="ARBA" id="ARBA00000751"/>
    </source>
</evidence>
<accession>A0A166A3D2</accession>
<keyword evidence="5" id="KW-1185">Reference proteome</keyword>
<dbReference type="Pfam" id="PF08719">
    <property type="entry name" value="NADAR"/>
    <property type="match status" value="1"/>
</dbReference>
<feature type="domain" description="NADAR" evidence="3">
    <location>
        <begin position="10"/>
        <end position="149"/>
    </location>
</feature>
<dbReference type="OrthoDB" id="512700at2"/>
<organism evidence="4 5">
    <name type="scientific">Pseudovibrio axinellae</name>
    <dbReference type="NCBI Taxonomy" id="989403"/>
    <lineage>
        <taxon>Bacteria</taxon>
        <taxon>Pseudomonadati</taxon>
        <taxon>Pseudomonadota</taxon>
        <taxon>Alphaproteobacteria</taxon>
        <taxon>Hyphomicrobiales</taxon>
        <taxon>Stappiaceae</taxon>
        <taxon>Pseudovibrio</taxon>
    </lineage>
</organism>
<dbReference type="CDD" id="cd15457">
    <property type="entry name" value="NADAR"/>
    <property type="match status" value="1"/>
</dbReference>
<protein>
    <submittedName>
        <fullName evidence="4">Swarming motility protein YbiA</fullName>
    </submittedName>
</protein>
<dbReference type="InterPro" id="IPR012816">
    <property type="entry name" value="NADAR"/>
</dbReference>
<dbReference type="RefSeq" id="WP_068003408.1">
    <property type="nucleotide sequence ID" value="NZ_FOFM01000007.1"/>
</dbReference>
<dbReference type="SUPFAM" id="SSF143990">
    <property type="entry name" value="YbiA-like"/>
    <property type="match status" value="1"/>
</dbReference>